<dbReference type="Gene3D" id="1.10.8.430">
    <property type="entry name" value="Helical domain of apoptotic protease-activating factors"/>
    <property type="match status" value="1"/>
</dbReference>
<dbReference type="InterPro" id="IPR042197">
    <property type="entry name" value="Apaf_helical"/>
</dbReference>
<dbReference type="PRINTS" id="PR00364">
    <property type="entry name" value="DISEASERSIST"/>
</dbReference>
<reference evidence="12 13" key="2">
    <citation type="submission" date="2025-05" db="UniProtKB">
        <authorList>
            <consortium name="RefSeq"/>
        </authorList>
    </citation>
    <scope>IDENTIFICATION</scope>
    <source>
        <tissue evidence="12 13">Leaf</tissue>
    </source>
</reference>
<keyword evidence="3" id="KW-0547">Nucleotide-binding</keyword>
<evidence type="ECO:0000256" key="3">
    <source>
        <dbReference type="ARBA" id="ARBA00022741"/>
    </source>
</evidence>
<dbReference type="InterPro" id="IPR032675">
    <property type="entry name" value="LRR_dom_sf"/>
</dbReference>
<organism evidence="11 14">
    <name type="scientific">Spinacia oleracea</name>
    <name type="common">Spinach</name>
    <dbReference type="NCBI Taxonomy" id="3562"/>
    <lineage>
        <taxon>Eukaryota</taxon>
        <taxon>Viridiplantae</taxon>
        <taxon>Streptophyta</taxon>
        <taxon>Embryophyta</taxon>
        <taxon>Tracheophyta</taxon>
        <taxon>Spermatophyta</taxon>
        <taxon>Magnoliopsida</taxon>
        <taxon>eudicotyledons</taxon>
        <taxon>Gunneridae</taxon>
        <taxon>Pentapetalae</taxon>
        <taxon>Caryophyllales</taxon>
        <taxon>Chenopodiaceae</taxon>
        <taxon>Chenopodioideae</taxon>
        <taxon>Anserineae</taxon>
        <taxon>Spinacia</taxon>
    </lineage>
</organism>
<name>A0ABM3RF46_SPIOL</name>
<evidence type="ECO:0000313" key="12">
    <source>
        <dbReference type="RefSeq" id="XP_056694230.1"/>
    </source>
</evidence>
<feature type="domain" description="NB-ARC" evidence="7">
    <location>
        <begin position="170"/>
        <end position="341"/>
    </location>
</feature>
<dbReference type="InterPro" id="IPR038005">
    <property type="entry name" value="RX-like_CC"/>
</dbReference>
<dbReference type="RefSeq" id="XP_056694230.1">
    <property type="nucleotide sequence ID" value="XM_056838252.1"/>
</dbReference>
<dbReference type="CDD" id="cd14798">
    <property type="entry name" value="RX-CC_like"/>
    <property type="match status" value="1"/>
</dbReference>
<dbReference type="InterPro" id="IPR002182">
    <property type="entry name" value="NB-ARC"/>
</dbReference>
<protein>
    <submittedName>
        <fullName evidence="12 13">Disease resistance protein RGA3 isoform X2</fullName>
    </submittedName>
</protein>
<keyword evidence="11" id="KW-1185">Reference proteome</keyword>
<dbReference type="Gene3D" id="1.20.5.4130">
    <property type="match status" value="1"/>
</dbReference>
<dbReference type="PANTHER" id="PTHR36766:SF35">
    <property type="entry name" value="DISEASE RESISTANCE PROTEIN RGA3"/>
    <property type="match status" value="1"/>
</dbReference>
<dbReference type="InterPro" id="IPR041118">
    <property type="entry name" value="Rx_N"/>
</dbReference>
<feature type="domain" description="Disease resistance N-terminal" evidence="8">
    <location>
        <begin position="22"/>
        <end position="101"/>
    </location>
</feature>
<gene>
    <name evidence="12 13 14 15" type="primary">LOC110782396</name>
</gene>
<feature type="domain" description="Disease resistance protein winged helix" evidence="9">
    <location>
        <begin position="424"/>
        <end position="496"/>
    </location>
</feature>
<dbReference type="Pfam" id="PF18052">
    <property type="entry name" value="Rx_N"/>
    <property type="match status" value="1"/>
</dbReference>
<reference evidence="11" key="1">
    <citation type="journal article" date="2021" name="Nat. Commun.">
        <title>Genomic analyses provide insights into spinach domestication and the genetic basis of agronomic traits.</title>
        <authorList>
            <person name="Cai X."/>
            <person name="Sun X."/>
            <person name="Xu C."/>
            <person name="Sun H."/>
            <person name="Wang X."/>
            <person name="Ge C."/>
            <person name="Zhang Z."/>
            <person name="Wang Q."/>
            <person name="Fei Z."/>
            <person name="Jiao C."/>
            <person name="Wang Q."/>
        </authorList>
    </citation>
    <scope>NUCLEOTIDE SEQUENCE [LARGE SCALE GENOMIC DNA]</scope>
    <source>
        <strain evidence="11">cv. Varoflay</strain>
    </source>
</reference>
<dbReference type="Pfam" id="PF25019">
    <property type="entry name" value="LRR_R13L1-DRL21"/>
    <property type="match status" value="1"/>
</dbReference>
<keyword evidence="1" id="KW-0433">Leucine-rich repeat</keyword>
<evidence type="ECO:0000259" key="7">
    <source>
        <dbReference type="Pfam" id="PF00931"/>
    </source>
</evidence>
<evidence type="ECO:0000256" key="6">
    <source>
        <dbReference type="SAM" id="Coils"/>
    </source>
</evidence>
<evidence type="ECO:0000259" key="9">
    <source>
        <dbReference type="Pfam" id="PF23559"/>
    </source>
</evidence>
<keyword evidence="6" id="KW-0175">Coiled coil</keyword>
<proteinExistence type="predicted"/>
<keyword evidence="5" id="KW-0067">ATP-binding</keyword>
<evidence type="ECO:0000256" key="2">
    <source>
        <dbReference type="ARBA" id="ARBA00022737"/>
    </source>
</evidence>
<evidence type="ECO:0000256" key="5">
    <source>
        <dbReference type="ARBA" id="ARBA00022840"/>
    </source>
</evidence>
<feature type="domain" description="R13L1/DRL21-like LRR repeat region" evidence="10">
    <location>
        <begin position="684"/>
        <end position="816"/>
    </location>
</feature>
<dbReference type="GeneID" id="110782396"/>
<dbReference type="InterPro" id="IPR058922">
    <property type="entry name" value="WHD_DRP"/>
</dbReference>
<dbReference type="RefSeq" id="XP_056694232.1">
    <property type="nucleotide sequence ID" value="XM_056838254.1"/>
</dbReference>
<evidence type="ECO:0000313" key="15">
    <source>
        <dbReference type="RefSeq" id="XP_056694233.1"/>
    </source>
</evidence>
<dbReference type="Gene3D" id="3.80.10.10">
    <property type="entry name" value="Ribonuclease Inhibitor"/>
    <property type="match status" value="3"/>
</dbReference>
<dbReference type="SUPFAM" id="SSF52540">
    <property type="entry name" value="P-loop containing nucleoside triphosphate hydrolases"/>
    <property type="match status" value="1"/>
</dbReference>
<dbReference type="InterPro" id="IPR036388">
    <property type="entry name" value="WH-like_DNA-bd_sf"/>
</dbReference>
<dbReference type="InterPro" id="IPR056789">
    <property type="entry name" value="LRR_R13L1-DRL21"/>
</dbReference>
<evidence type="ECO:0000259" key="10">
    <source>
        <dbReference type="Pfam" id="PF25019"/>
    </source>
</evidence>
<evidence type="ECO:0000259" key="8">
    <source>
        <dbReference type="Pfam" id="PF18052"/>
    </source>
</evidence>
<dbReference type="RefSeq" id="XP_056694233.1">
    <property type="nucleotide sequence ID" value="XM_056838255.1"/>
</dbReference>
<accession>A0ABM3RF46</accession>
<dbReference type="Proteomes" id="UP000813463">
    <property type="component" value="Chromosome 3"/>
</dbReference>
<keyword evidence="4" id="KW-0611">Plant defense</keyword>
<keyword evidence="2" id="KW-0677">Repeat</keyword>
<evidence type="ECO:0000313" key="13">
    <source>
        <dbReference type="RefSeq" id="XP_056694231.1"/>
    </source>
</evidence>
<evidence type="ECO:0000256" key="4">
    <source>
        <dbReference type="ARBA" id="ARBA00022821"/>
    </source>
</evidence>
<dbReference type="RefSeq" id="XP_056694231.1">
    <property type="nucleotide sequence ID" value="XM_056838253.1"/>
</dbReference>
<evidence type="ECO:0000313" key="14">
    <source>
        <dbReference type="RefSeq" id="XP_056694232.1"/>
    </source>
</evidence>
<sequence>MDAGTVLSAAQTLFAALQCSQLKEALSIFGFKSQLDDLQCTVKTINAVLRDAEAKQELSHQMQHLIEELKDAVFEADDLFDEFVTLAKQKQLLKADGSLSKKASHFFSRSKNPISFAHRMSRGIKDIKKRLDAIAYNTQFNNFKHDPEPIKKRRPESCFYVNAVEIIGREADLDKIVGMLLNPIVERDVSVLTIVGVGGLGKTALAQLVYNNPRITSAFPLRSWTCVSDQDQKDMDVKEILCKILEENNANSTMNKVQSQLKEKLSGEKYLLVLDDVWTEKRHQWCDLANYFAGGESGSCILVTTRSHKTATIVGGSIYELQGLSEENSWRLFERAAFASDHSKPPDELVKIGREIVDGCARVPLAIRVAGSLLYGQDKSKWQLVREIGLASTRESEDNIMPILKLSFYHLDSSLKSCFSYCALFPKDVVIDKERLIRLWIAQGYVVPLDKGQSIEDAGEEHFTILLRRCFFQDIMKDESGEIESFKVHDLMHDIAQRVSGKEIYVMNSISGSLDKKVRHLSLAGWMGDNDKYSLGKTHIRSHLNIVPQTQLPVKALVANCRCLRALDLSELSIKSLPDSIGELLHLRFLDISGNGYLEVLPKSITNLYNLQTLDIGGCRSLKELPKDLSRLVNLSVLNISSCRSLTYMPRDMDKLSCLHKLKGVFKVGGEGRCSSWNQWFYGLKEIKSLNNLKGRLEIRINWPENATDVIKEGSRGEGLYLRNKEHVNEIEVLFNHDEEGDRRVDDEGALSLMEDLEPHSNIKFLTVSGYNGLNMPSWVGFLQSLAELRLYCCKELDCLPSLRNLCHLKVLKLSCLKKLEYIEAENSCSTMSSPEDLSFFLSLEQLELCSLPKLKGWRRGMDDSSSSSNPQLPCLSQLKSLAVIFSPELSCIPLCPNVEVLELIKFNERLRIISTERDEKSSSSTSRIISVPKLREVEVDNVAWLDSLPIESFQCLDHLTLKEDYELVDLPNWMQFLPALQTLEIKGCRGLKAIPNWMPKLTSLRTLKIYGCSESLWRRCHKDPPGEEYWPYIQHIPHRFF</sequence>
<dbReference type="Pfam" id="PF23559">
    <property type="entry name" value="WHD_DRP"/>
    <property type="match status" value="1"/>
</dbReference>
<dbReference type="InterPro" id="IPR027417">
    <property type="entry name" value="P-loop_NTPase"/>
</dbReference>
<dbReference type="PANTHER" id="PTHR36766">
    <property type="entry name" value="PLANT BROAD-SPECTRUM MILDEW RESISTANCE PROTEIN RPW8"/>
    <property type="match status" value="1"/>
</dbReference>
<dbReference type="Pfam" id="PF00931">
    <property type="entry name" value="NB-ARC"/>
    <property type="match status" value="1"/>
</dbReference>
<dbReference type="Gene3D" id="3.40.50.300">
    <property type="entry name" value="P-loop containing nucleotide triphosphate hydrolases"/>
    <property type="match status" value="1"/>
</dbReference>
<feature type="coiled-coil region" evidence="6">
    <location>
        <begin position="35"/>
        <end position="75"/>
    </location>
</feature>
<evidence type="ECO:0000313" key="11">
    <source>
        <dbReference type="Proteomes" id="UP000813463"/>
    </source>
</evidence>
<dbReference type="SUPFAM" id="SSF52058">
    <property type="entry name" value="L domain-like"/>
    <property type="match status" value="1"/>
</dbReference>
<evidence type="ECO:0000256" key="1">
    <source>
        <dbReference type="ARBA" id="ARBA00022614"/>
    </source>
</evidence>
<dbReference type="Gene3D" id="1.10.10.10">
    <property type="entry name" value="Winged helix-like DNA-binding domain superfamily/Winged helix DNA-binding domain"/>
    <property type="match status" value="1"/>
</dbReference>